<dbReference type="PANTHER" id="PTHR30511">
    <property type="entry name" value="ALANINE RACEMASE"/>
    <property type="match status" value="1"/>
</dbReference>
<dbReference type="NCBIfam" id="NF009879">
    <property type="entry name" value="PRK13340.1-4"/>
    <property type="match status" value="1"/>
</dbReference>
<dbReference type="EMBL" id="CP012900">
    <property type="protein sequence ID" value="ALJ27201.1"/>
    <property type="molecule type" value="Genomic_DNA"/>
</dbReference>
<dbReference type="PRINTS" id="PR00992">
    <property type="entry name" value="ALARACEMASE"/>
</dbReference>
<dbReference type="Gene3D" id="3.20.20.10">
    <property type="entry name" value="Alanine racemase"/>
    <property type="match status" value="1"/>
</dbReference>
<dbReference type="SUPFAM" id="SSF51419">
    <property type="entry name" value="PLP-binding barrel"/>
    <property type="match status" value="1"/>
</dbReference>
<keyword evidence="8" id="KW-1185">Reference proteome</keyword>
<keyword evidence="2 4" id="KW-0663">Pyridoxal phosphate</keyword>
<feature type="binding site" evidence="5">
    <location>
        <position position="177"/>
    </location>
    <ligand>
        <name>substrate</name>
    </ligand>
</feature>
<dbReference type="PANTHER" id="PTHR30511:SF0">
    <property type="entry name" value="ALANINE RACEMASE, CATABOLIC-RELATED"/>
    <property type="match status" value="1"/>
</dbReference>
<dbReference type="InterPro" id="IPR011079">
    <property type="entry name" value="Ala_racemase_C"/>
</dbReference>
<dbReference type="Pfam" id="PF01168">
    <property type="entry name" value="Ala_racemase_N"/>
    <property type="match status" value="1"/>
</dbReference>
<proteinExistence type="predicted"/>
<dbReference type="InterPro" id="IPR029066">
    <property type="entry name" value="PLP-binding_barrel"/>
</dbReference>
<dbReference type="AlphaFoldDB" id="A0A0S1AWL3"/>
<dbReference type="GO" id="GO:0030632">
    <property type="term" value="P:D-alanine biosynthetic process"/>
    <property type="evidence" value="ECO:0007669"/>
    <property type="project" value="TreeGrafter"/>
</dbReference>
<evidence type="ECO:0000313" key="8">
    <source>
        <dbReference type="Proteomes" id="UP000061010"/>
    </source>
</evidence>
<dbReference type="PATRIC" id="fig|128780.6.peg.774"/>
<dbReference type="SUPFAM" id="SSF50621">
    <property type="entry name" value="Alanine racemase C-terminal domain-like"/>
    <property type="match status" value="1"/>
</dbReference>
<dbReference type="InterPro" id="IPR009006">
    <property type="entry name" value="Ala_racemase/Decarboxylase_C"/>
</dbReference>
<keyword evidence="3" id="KW-0413">Isomerase</keyword>
<dbReference type="InterPro" id="IPR006311">
    <property type="entry name" value="TAT_signal"/>
</dbReference>
<dbReference type="OrthoDB" id="9813814at2"/>
<evidence type="ECO:0000256" key="2">
    <source>
        <dbReference type="ARBA" id="ARBA00022898"/>
    </source>
</evidence>
<feature type="binding site" evidence="5">
    <location>
        <position position="352"/>
    </location>
    <ligand>
        <name>substrate</name>
    </ligand>
</feature>
<sequence length="413" mass="43988">MTDTDIASSGRRGFITAALGTALAASLDARAAPLLGVPGTARLAAANAWLEIDLDVFDANLRRVRALAGDAQLCAVLKADAYGTGIDRVIPRLVAAGVGCVGIASTEEARMVRACGYRGRVLRVRAATLGEVEAAWPYRVEELVGNLVVGQTLAALARRRRRALPVHLALNSAGMGRNGLELATGQGRHDAVALVAAEGLRVVGLMTHFPSEDPADVRAGVDTFREQADWLFANTALHRGDVQLHAANSFALQHVPESRLDMVRPGGALYGYGGTPKPPFAHVAAFKTRVASVQAFPAGDTVSYDRTFTLRRDSLLANLPVGYSDGYRRAYSNKGSVLVRGRRAPVLGRVTMNTTMVDVTDIPGVQAGDEVVLFGRQGGEQITQAEIEAWTGVILADQYSVWGALNPKFPRTR</sequence>
<evidence type="ECO:0000259" key="6">
    <source>
        <dbReference type="SMART" id="SM01005"/>
    </source>
</evidence>
<dbReference type="GO" id="GO:0030170">
    <property type="term" value="F:pyridoxal phosphate binding"/>
    <property type="evidence" value="ECO:0007669"/>
    <property type="project" value="TreeGrafter"/>
</dbReference>
<dbReference type="InterPro" id="IPR000821">
    <property type="entry name" value="Ala_racemase"/>
</dbReference>
<feature type="modified residue" description="N6-(pyridoxal phosphate)lysine" evidence="4">
    <location>
        <position position="78"/>
    </location>
</feature>
<dbReference type="InterPro" id="IPR001608">
    <property type="entry name" value="Ala_racemase_N"/>
</dbReference>
<gene>
    <name evidence="7" type="primary">argR</name>
    <name evidence="7" type="ORF">AOT14_07650</name>
</gene>
<evidence type="ECO:0000256" key="3">
    <source>
        <dbReference type="ARBA" id="ARBA00023235"/>
    </source>
</evidence>
<dbReference type="Gene3D" id="2.40.37.10">
    <property type="entry name" value="Lyase, Ornithine Decarboxylase, Chain A, domain 1"/>
    <property type="match status" value="1"/>
</dbReference>
<dbReference type="Pfam" id="PF00842">
    <property type="entry name" value="Ala_racemase_C"/>
    <property type="match status" value="1"/>
</dbReference>
<dbReference type="GO" id="GO:0005829">
    <property type="term" value="C:cytosol"/>
    <property type="evidence" value="ECO:0007669"/>
    <property type="project" value="TreeGrafter"/>
</dbReference>
<evidence type="ECO:0000256" key="4">
    <source>
        <dbReference type="PIRSR" id="PIRSR600821-50"/>
    </source>
</evidence>
<dbReference type="KEGG" id="sacz:AOT14_07650"/>
<evidence type="ECO:0000313" key="7">
    <source>
        <dbReference type="EMBL" id="ALJ27201.1"/>
    </source>
</evidence>
<evidence type="ECO:0000256" key="5">
    <source>
        <dbReference type="PIRSR" id="PIRSR600821-52"/>
    </source>
</evidence>
<dbReference type="GO" id="GO:0008784">
    <property type="term" value="F:alanine racemase activity"/>
    <property type="evidence" value="ECO:0007669"/>
    <property type="project" value="InterPro"/>
</dbReference>
<feature type="domain" description="Alanine racemase C-terminal" evidence="6">
    <location>
        <begin position="283"/>
        <end position="411"/>
    </location>
</feature>
<dbReference type="Proteomes" id="UP000061010">
    <property type="component" value="Chromosome"/>
</dbReference>
<protein>
    <submittedName>
        <fullName evidence="7">Lysine/arginine racemase</fullName>
    </submittedName>
</protein>
<accession>A0A0S1AWL3</accession>
<dbReference type="SMART" id="SM01005">
    <property type="entry name" value="Ala_racemase_C"/>
    <property type="match status" value="1"/>
</dbReference>
<name>A0A0S1AWL3_9GAMM</name>
<reference evidence="7 8" key="1">
    <citation type="journal article" date="2015" name="Genome Announc.">
        <title>Complete Genome Sequencing of Stenotrophomonas acidaminiphila ZAC14D2_NAIMI4_2, a Multidrug-Resistant Strain Isolated from Sediments of a Polluted River in Mexico, Uncovers New Antibiotic Resistance Genes and a Novel Class-II Lasso Peptide Biosynthesis Gene Cluster.</title>
        <authorList>
            <person name="Vinuesa P."/>
            <person name="Ochoa-Sanchez L.E."/>
        </authorList>
    </citation>
    <scope>NUCLEOTIDE SEQUENCE [LARGE SCALE GENOMIC DNA]</scope>
    <source>
        <strain evidence="7 8">ZAC14D2_NAIMI4_2</strain>
    </source>
</reference>
<organism evidence="7 8">
    <name type="scientific">Stenotrophomonas acidaminiphila</name>
    <dbReference type="NCBI Taxonomy" id="128780"/>
    <lineage>
        <taxon>Bacteria</taxon>
        <taxon>Pseudomonadati</taxon>
        <taxon>Pseudomonadota</taxon>
        <taxon>Gammaproteobacteria</taxon>
        <taxon>Lysobacterales</taxon>
        <taxon>Lysobacteraceae</taxon>
        <taxon>Stenotrophomonas</taxon>
    </lineage>
</organism>
<evidence type="ECO:0000256" key="1">
    <source>
        <dbReference type="ARBA" id="ARBA00001933"/>
    </source>
</evidence>
<dbReference type="PROSITE" id="PS51318">
    <property type="entry name" value="TAT"/>
    <property type="match status" value="1"/>
</dbReference>
<dbReference type="NCBIfam" id="TIGR00492">
    <property type="entry name" value="alr"/>
    <property type="match status" value="1"/>
</dbReference>
<comment type="cofactor">
    <cofactor evidence="1 4">
        <name>pyridoxal 5'-phosphate</name>
        <dbReference type="ChEBI" id="CHEBI:597326"/>
    </cofactor>
</comment>